<keyword evidence="1" id="KW-0167">Capsid protein</keyword>
<comment type="caution">
    <text evidence="1">The sequence shown here is derived from an EMBL/GenBank/DDBJ whole genome shotgun (WGS) entry which is preliminary data.</text>
</comment>
<reference evidence="1 2" key="1">
    <citation type="submission" date="2021-01" db="EMBL/GenBank/DDBJ databases">
        <title>Genomic Encyclopedia of Type Strains, Phase IV (KMG-IV): sequencing the most valuable type-strain genomes for metagenomic binning, comparative biology and taxonomic classification.</title>
        <authorList>
            <person name="Goeker M."/>
        </authorList>
    </citation>
    <scope>NUCLEOTIDE SEQUENCE [LARGE SCALE GENOMIC DNA]</scope>
    <source>
        <strain evidence="1 2">DSM 25890</strain>
    </source>
</reference>
<dbReference type="EMBL" id="JAFBEE010000022">
    <property type="protein sequence ID" value="MBM7616036.1"/>
    <property type="molecule type" value="Genomic_DNA"/>
</dbReference>
<dbReference type="InterPro" id="IPR012347">
    <property type="entry name" value="Ferritin-like"/>
</dbReference>
<dbReference type="RefSeq" id="WP_243427971.1">
    <property type="nucleotide sequence ID" value="NZ_JAFBEE010000022.1"/>
</dbReference>
<keyword evidence="1" id="KW-0946">Virion</keyword>
<organism evidence="1 2">
    <name type="scientific">Alkaliphilus hydrothermalis</name>
    <dbReference type="NCBI Taxonomy" id="1482730"/>
    <lineage>
        <taxon>Bacteria</taxon>
        <taxon>Bacillati</taxon>
        <taxon>Bacillota</taxon>
        <taxon>Clostridia</taxon>
        <taxon>Peptostreptococcales</taxon>
        <taxon>Natronincolaceae</taxon>
        <taxon>Alkaliphilus</taxon>
    </lineage>
</organism>
<sequence length="93" mass="10782">MMNNHPNLSEKELMNDLLTSCKQVTSAYNVGITEASCQNLRQHLTNCLNDTQNTQYQIFEAMKQRGWYQIKKAQPQDVQSAKTKYNQEANQLQ</sequence>
<gene>
    <name evidence="1" type="ORF">JOC73_002612</name>
</gene>
<dbReference type="Gene3D" id="1.20.1260.10">
    <property type="match status" value="1"/>
</dbReference>
<accession>A0ABS2NSX8</accession>
<evidence type="ECO:0000313" key="1">
    <source>
        <dbReference type="EMBL" id="MBM7616036.1"/>
    </source>
</evidence>
<proteinExistence type="predicted"/>
<keyword evidence="2" id="KW-1185">Reference proteome</keyword>
<dbReference type="Proteomes" id="UP001314796">
    <property type="component" value="Unassembled WGS sequence"/>
</dbReference>
<protein>
    <submittedName>
        <fullName evidence="1">Spore coat protein CotF</fullName>
    </submittedName>
</protein>
<dbReference type="InterPro" id="IPR012851">
    <property type="entry name" value="Spore_coat_CotF-like"/>
</dbReference>
<evidence type="ECO:0000313" key="2">
    <source>
        <dbReference type="Proteomes" id="UP001314796"/>
    </source>
</evidence>
<name>A0ABS2NSX8_9FIRM</name>
<dbReference type="Pfam" id="PF07875">
    <property type="entry name" value="Coat_F"/>
    <property type="match status" value="1"/>
</dbReference>